<accession>A0A8J4V0U1</accession>
<reference evidence="1" key="1">
    <citation type="submission" date="2020-01" db="EMBL/GenBank/DDBJ databases">
        <title>Development of genomics and gene disruption for Polysphondylium violaceum indicates a role for the polyketide synthase stlB in stalk morphogenesis.</title>
        <authorList>
            <person name="Narita B."/>
            <person name="Kawabe Y."/>
            <person name="Kin K."/>
            <person name="Saito T."/>
            <person name="Gibbs R."/>
            <person name="Kuspa A."/>
            <person name="Muzny D."/>
            <person name="Queller D."/>
            <person name="Richards S."/>
            <person name="Strassman J."/>
            <person name="Sucgang R."/>
            <person name="Worley K."/>
            <person name="Schaap P."/>
        </authorList>
    </citation>
    <scope>NUCLEOTIDE SEQUENCE</scope>
    <source>
        <strain evidence="1">QSvi11</strain>
    </source>
</reference>
<comment type="caution">
    <text evidence="1">The sequence shown here is derived from an EMBL/GenBank/DDBJ whole genome shotgun (WGS) entry which is preliminary data.</text>
</comment>
<protein>
    <recommendedName>
        <fullName evidence="3">Glutaredoxin domain-containing protein</fullName>
    </recommendedName>
</protein>
<dbReference type="EMBL" id="AJWJ01000067">
    <property type="protein sequence ID" value="KAF2076260.1"/>
    <property type="molecule type" value="Genomic_DNA"/>
</dbReference>
<dbReference type="OrthoDB" id="2114940at2759"/>
<organism evidence="1 2">
    <name type="scientific">Polysphondylium violaceum</name>
    <dbReference type="NCBI Taxonomy" id="133409"/>
    <lineage>
        <taxon>Eukaryota</taxon>
        <taxon>Amoebozoa</taxon>
        <taxon>Evosea</taxon>
        <taxon>Eumycetozoa</taxon>
        <taxon>Dictyostelia</taxon>
        <taxon>Dictyosteliales</taxon>
        <taxon>Dictyosteliaceae</taxon>
        <taxon>Polysphondylium</taxon>
    </lineage>
</organism>
<dbReference type="Proteomes" id="UP000695562">
    <property type="component" value="Unassembled WGS sequence"/>
</dbReference>
<keyword evidence="2" id="KW-1185">Reference proteome</keyword>
<dbReference type="AlphaFoldDB" id="A0A8J4V0U1"/>
<gene>
    <name evidence="1" type="ORF">CYY_002438</name>
</gene>
<evidence type="ECO:0000313" key="2">
    <source>
        <dbReference type="Proteomes" id="UP000695562"/>
    </source>
</evidence>
<evidence type="ECO:0008006" key="3">
    <source>
        <dbReference type="Google" id="ProtNLM"/>
    </source>
</evidence>
<sequence length="104" mass="12371">MNFLFGEKTCFVVHGYPSCPYYQKAQKLGQAIEKKNSRIQVDYIEVDREEWKDYIEKERMELKEHRAHYHYTCPLVVEGCDDEAKLFVGGYAEFLAQSRKRKLV</sequence>
<evidence type="ECO:0000313" key="1">
    <source>
        <dbReference type="EMBL" id="KAF2076260.1"/>
    </source>
</evidence>
<proteinExistence type="predicted"/>
<name>A0A8J4V0U1_9MYCE</name>